<evidence type="ECO:0000256" key="4">
    <source>
        <dbReference type="ARBA" id="ARBA00022989"/>
    </source>
</evidence>
<evidence type="ECO:0000256" key="1">
    <source>
        <dbReference type="ARBA" id="ARBA00004651"/>
    </source>
</evidence>
<keyword evidence="2" id="KW-1003">Cell membrane</keyword>
<name>A0ABU3GPE8_9SPHI</name>
<feature type="transmembrane region" description="Helical" evidence="6">
    <location>
        <begin position="375"/>
        <end position="393"/>
    </location>
</feature>
<comment type="subcellular location">
    <subcellularLocation>
        <location evidence="1">Cell membrane</location>
        <topology evidence="1">Multi-pass membrane protein</topology>
    </subcellularLocation>
</comment>
<feature type="transmembrane region" description="Helical" evidence="6">
    <location>
        <begin position="61"/>
        <end position="78"/>
    </location>
</feature>
<evidence type="ECO:0000256" key="6">
    <source>
        <dbReference type="SAM" id="Phobius"/>
    </source>
</evidence>
<dbReference type="RefSeq" id="WP_311947560.1">
    <property type="nucleotide sequence ID" value="NZ_JAVLVU010000001.1"/>
</dbReference>
<dbReference type="Proteomes" id="UP001258315">
    <property type="component" value="Unassembled WGS sequence"/>
</dbReference>
<feature type="transmembrane region" description="Helical" evidence="6">
    <location>
        <begin position="303"/>
        <end position="329"/>
    </location>
</feature>
<feature type="transmembrane region" description="Helical" evidence="6">
    <location>
        <begin position="179"/>
        <end position="202"/>
    </location>
</feature>
<proteinExistence type="predicted"/>
<keyword evidence="8" id="KW-1185">Reference proteome</keyword>
<evidence type="ECO:0000256" key="3">
    <source>
        <dbReference type="ARBA" id="ARBA00022692"/>
    </source>
</evidence>
<dbReference type="InterPro" id="IPR050833">
    <property type="entry name" value="Poly_Biosynth_Transport"/>
</dbReference>
<keyword evidence="3 6" id="KW-0812">Transmembrane</keyword>
<evidence type="ECO:0000256" key="5">
    <source>
        <dbReference type="ARBA" id="ARBA00023136"/>
    </source>
</evidence>
<protein>
    <submittedName>
        <fullName evidence="7">O-antigen/teichoic acid export membrane protein</fullName>
    </submittedName>
</protein>
<keyword evidence="4 6" id="KW-1133">Transmembrane helix</keyword>
<sequence>MLDKIKQILEKLKNPHIVNLVGNAIMSVLNMVQVAILFNYLPKDKMGVWFFFQGTIGLVDTFRAGLITTAFITSYAGTSKDRSAEVAGSAWFLSSLVTLVFIAVNLIYLAIPYHVPDLGTDLVITWFGLVFVITLPSFIASCVAQAEARFDRLLIIRSVSTSLSITLVLTLIITKNINLMNVIYTGFTAGGVTSLMTIVLGWSRINTFWKKSTQTVKALFAFGKYSVGTSLGSSMFRNSDNYIIKIMLGAKGDAAIAVYNLGLRLTELIEIPLRSFAATIMPPLSAAHNQNNKYHVIYLIKKYSGLLTILMIPVVAGSLLFAEVGIWIVDKEYLTTEAANILRIFMSFALLYPIERFMALALDATNQPQVNAVKLVFMLAANIIGDIVGIWLFGNVYGVAFGTLLPILTGMFISYKWLQRYEKFQMWDVYKIGWLETTWIVKDTWSMLFKKKEAKAE</sequence>
<accession>A0ABU3GPE8</accession>
<evidence type="ECO:0000256" key="2">
    <source>
        <dbReference type="ARBA" id="ARBA00022475"/>
    </source>
</evidence>
<dbReference type="EMBL" id="JAVLVU010000001">
    <property type="protein sequence ID" value="MDT3401653.1"/>
    <property type="molecule type" value="Genomic_DNA"/>
</dbReference>
<keyword evidence="5 6" id="KW-0472">Membrane</keyword>
<feature type="transmembrane region" description="Helical" evidence="6">
    <location>
        <begin position="154"/>
        <end position="173"/>
    </location>
</feature>
<dbReference type="Pfam" id="PF01943">
    <property type="entry name" value="Polysacc_synt"/>
    <property type="match status" value="1"/>
</dbReference>
<feature type="transmembrane region" description="Helical" evidence="6">
    <location>
        <begin position="20"/>
        <end position="41"/>
    </location>
</feature>
<organism evidence="7 8">
    <name type="scientific">Mucilaginibacter terrae</name>
    <dbReference type="NCBI Taxonomy" id="1955052"/>
    <lineage>
        <taxon>Bacteria</taxon>
        <taxon>Pseudomonadati</taxon>
        <taxon>Bacteroidota</taxon>
        <taxon>Sphingobacteriia</taxon>
        <taxon>Sphingobacteriales</taxon>
        <taxon>Sphingobacteriaceae</taxon>
        <taxon>Mucilaginibacter</taxon>
    </lineage>
</organism>
<dbReference type="PANTHER" id="PTHR30250">
    <property type="entry name" value="PST FAMILY PREDICTED COLANIC ACID TRANSPORTER"/>
    <property type="match status" value="1"/>
</dbReference>
<feature type="transmembrane region" description="Helical" evidence="6">
    <location>
        <begin position="341"/>
        <end position="363"/>
    </location>
</feature>
<reference evidence="8" key="1">
    <citation type="submission" date="2023-07" db="EMBL/GenBank/DDBJ databases">
        <title>Functional and genomic diversity of the sorghum phyllosphere microbiome.</title>
        <authorList>
            <person name="Shade A."/>
        </authorList>
    </citation>
    <scope>NUCLEOTIDE SEQUENCE [LARGE SCALE GENOMIC DNA]</scope>
    <source>
        <strain evidence="8">SORGH_AS_0422</strain>
    </source>
</reference>
<comment type="caution">
    <text evidence="7">The sequence shown here is derived from an EMBL/GenBank/DDBJ whole genome shotgun (WGS) entry which is preliminary data.</text>
</comment>
<feature type="transmembrane region" description="Helical" evidence="6">
    <location>
        <begin position="399"/>
        <end position="418"/>
    </location>
</feature>
<evidence type="ECO:0000313" key="8">
    <source>
        <dbReference type="Proteomes" id="UP001258315"/>
    </source>
</evidence>
<feature type="transmembrane region" description="Helical" evidence="6">
    <location>
        <begin position="90"/>
        <end position="111"/>
    </location>
</feature>
<evidence type="ECO:0000313" key="7">
    <source>
        <dbReference type="EMBL" id="MDT3401653.1"/>
    </source>
</evidence>
<feature type="transmembrane region" description="Helical" evidence="6">
    <location>
        <begin position="123"/>
        <end position="142"/>
    </location>
</feature>
<dbReference type="InterPro" id="IPR002797">
    <property type="entry name" value="Polysacc_synth"/>
</dbReference>
<gene>
    <name evidence="7" type="ORF">QE417_000725</name>
</gene>
<dbReference type="PANTHER" id="PTHR30250:SF11">
    <property type="entry name" value="O-ANTIGEN TRANSPORTER-RELATED"/>
    <property type="match status" value="1"/>
</dbReference>